<dbReference type="InterPro" id="IPR050266">
    <property type="entry name" value="AB_hydrolase_sf"/>
</dbReference>
<evidence type="ECO:0000313" key="3">
    <source>
        <dbReference type="Proteomes" id="UP000640583"/>
    </source>
</evidence>
<feature type="domain" description="AB hydrolase-1" evidence="1">
    <location>
        <begin position="21"/>
        <end position="254"/>
    </location>
</feature>
<dbReference type="PANTHER" id="PTHR43798:SF33">
    <property type="entry name" value="HYDROLASE, PUTATIVE (AFU_ORTHOLOGUE AFUA_2G14860)-RELATED"/>
    <property type="match status" value="1"/>
</dbReference>
<dbReference type="EMBL" id="JADCKQ010000008">
    <property type="protein sequence ID" value="MBI1494233.1"/>
    <property type="molecule type" value="Genomic_DNA"/>
</dbReference>
<dbReference type="RefSeq" id="WP_228849015.1">
    <property type="nucleotide sequence ID" value="NZ_JADCKQ010000008.1"/>
</dbReference>
<dbReference type="PRINTS" id="PR00111">
    <property type="entry name" value="ABHYDROLASE"/>
</dbReference>
<proteinExistence type="predicted"/>
<dbReference type="Pfam" id="PF12697">
    <property type="entry name" value="Abhydrolase_6"/>
    <property type="match status" value="1"/>
</dbReference>
<evidence type="ECO:0000259" key="1">
    <source>
        <dbReference type="Pfam" id="PF12697"/>
    </source>
</evidence>
<accession>A0A8J7ID97</accession>
<keyword evidence="2" id="KW-0378">Hydrolase</keyword>
<gene>
    <name evidence="2" type="ORF">H1D41_11350</name>
</gene>
<dbReference type="InterPro" id="IPR029058">
    <property type="entry name" value="AB_hydrolase_fold"/>
</dbReference>
<protein>
    <submittedName>
        <fullName evidence="2">Alpha/beta hydrolase</fullName>
    </submittedName>
</protein>
<name>A0A8J7ID97_9RHOB</name>
<organism evidence="2 3">
    <name type="scientific">Halocynthiibacter styelae</name>
    <dbReference type="NCBI Taxonomy" id="2761955"/>
    <lineage>
        <taxon>Bacteria</taxon>
        <taxon>Pseudomonadati</taxon>
        <taxon>Pseudomonadota</taxon>
        <taxon>Alphaproteobacteria</taxon>
        <taxon>Rhodobacterales</taxon>
        <taxon>Paracoccaceae</taxon>
        <taxon>Halocynthiibacter</taxon>
    </lineage>
</organism>
<dbReference type="SUPFAM" id="SSF53474">
    <property type="entry name" value="alpha/beta-Hydrolases"/>
    <property type="match status" value="1"/>
</dbReference>
<dbReference type="AlphaFoldDB" id="A0A8J7ID97"/>
<dbReference type="GO" id="GO:0016787">
    <property type="term" value="F:hydrolase activity"/>
    <property type="evidence" value="ECO:0007669"/>
    <property type="project" value="UniProtKB-KW"/>
</dbReference>
<keyword evidence="3" id="KW-1185">Reference proteome</keyword>
<evidence type="ECO:0000313" key="2">
    <source>
        <dbReference type="EMBL" id="MBI1494233.1"/>
    </source>
</evidence>
<reference evidence="2" key="1">
    <citation type="submission" date="2020-10" db="EMBL/GenBank/DDBJ databases">
        <title>Paenihalocynthiibacter styelae gen. nov., sp. nov., isolated from stalked sea squirt Styela clava.</title>
        <authorList>
            <person name="Kim Y.-O."/>
            <person name="Yoon J.-H."/>
        </authorList>
    </citation>
    <scope>NUCLEOTIDE SEQUENCE</scope>
    <source>
        <strain evidence="2">MYP1-1</strain>
    </source>
</reference>
<comment type="caution">
    <text evidence="2">The sequence shown here is derived from an EMBL/GenBank/DDBJ whole genome shotgun (WGS) entry which is preliminary data.</text>
</comment>
<dbReference type="Gene3D" id="3.40.50.1820">
    <property type="entry name" value="alpha/beta hydrolase"/>
    <property type="match status" value="1"/>
</dbReference>
<dbReference type="GO" id="GO:0016020">
    <property type="term" value="C:membrane"/>
    <property type="evidence" value="ECO:0007669"/>
    <property type="project" value="TreeGrafter"/>
</dbReference>
<dbReference type="Proteomes" id="UP000640583">
    <property type="component" value="Unassembled WGS sequence"/>
</dbReference>
<dbReference type="InterPro" id="IPR000073">
    <property type="entry name" value="AB_hydrolase_1"/>
</dbReference>
<dbReference type="PANTHER" id="PTHR43798">
    <property type="entry name" value="MONOACYLGLYCEROL LIPASE"/>
    <property type="match status" value="1"/>
</dbReference>
<sequence length="263" mass="28942">MTLPTDAYWREWGAGNPREALLLHCGNAHSGAWKGLAAHLEADLHMVATDHPGHGRSPAWDESRPLHDQATEFALGAFPANGPLDLIGHSFGGTVALRLALENPDRVRSLTLIEPVLFYMLKGTEAHAKSFALAQPLKALIDAGQREEAARQFTNLWGNGTIWEDLPENQRAYITQCIHLIPASWHTIYFDEDGHFAPERLLGLRCPVQIIRGEHSPADITLIHQELEKAFSIREHVVAGAGHMVPITHPDVVAGLVQDLMGL</sequence>